<comment type="caution">
    <text evidence="8">The sequence shown here is derived from an EMBL/GenBank/DDBJ whole genome shotgun (WGS) entry which is preliminary data.</text>
</comment>
<keyword evidence="5" id="KW-1015">Disulfide bond</keyword>
<evidence type="ECO:0000256" key="1">
    <source>
        <dbReference type="ARBA" id="ARBA00003565"/>
    </source>
</evidence>
<evidence type="ECO:0000256" key="6">
    <source>
        <dbReference type="ARBA" id="ARBA00023284"/>
    </source>
</evidence>
<evidence type="ECO:0000259" key="7">
    <source>
        <dbReference type="PROSITE" id="PS51352"/>
    </source>
</evidence>
<dbReference type="AlphaFoldDB" id="A0A2V4ND25"/>
<proteinExistence type="inferred from homology"/>
<evidence type="ECO:0000256" key="3">
    <source>
        <dbReference type="ARBA" id="ARBA00022729"/>
    </source>
</evidence>
<dbReference type="OrthoDB" id="8478320at2"/>
<comment type="similarity">
    <text evidence="2">Belongs to the thioredoxin family. DsbA subfamily.</text>
</comment>
<dbReference type="InterPro" id="IPR012336">
    <property type="entry name" value="Thioredoxin-like_fold"/>
</dbReference>
<evidence type="ECO:0000256" key="2">
    <source>
        <dbReference type="ARBA" id="ARBA00005791"/>
    </source>
</evidence>
<protein>
    <submittedName>
        <fullName evidence="8">Thiol-disulfide oxidoreductase</fullName>
    </submittedName>
</protein>
<dbReference type="PANTHER" id="PTHR13887:SF14">
    <property type="entry name" value="DISULFIDE BOND FORMATION PROTEIN D"/>
    <property type="match status" value="1"/>
</dbReference>
<evidence type="ECO:0000256" key="4">
    <source>
        <dbReference type="ARBA" id="ARBA00023002"/>
    </source>
</evidence>
<keyword evidence="9" id="KW-1185">Reference proteome</keyword>
<dbReference type="Gene3D" id="3.40.30.10">
    <property type="entry name" value="Glutaredoxin"/>
    <property type="match status" value="1"/>
</dbReference>
<dbReference type="SUPFAM" id="SSF52833">
    <property type="entry name" value="Thioredoxin-like"/>
    <property type="match status" value="1"/>
</dbReference>
<dbReference type="EMBL" id="QFVT01000005">
    <property type="protein sequence ID" value="PYC47660.1"/>
    <property type="molecule type" value="Genomic_DNA"/>
</dbReference>
<dbReference type="InterPro" id="IPR036249">
    <property type="entry name" value="Thioredoxin-like_sf"/>
</dbReference>
<dbReference type="RefSeq" id="WP_110795967.1">
    <property type="nucleotide sequence ID" value="NZ_KZ826484.1"/>
</dbReference>
<keyword evidence="4" id="KW-0560">Oxidoreductase</keyword>
<keyword evidence="3" id="KW-0732">Signal</keyword>
<organism evidence="8 9">
    <name type="scientific">Litorivita pollutaquae</name>
    <dbReference type="NCBI Taxonomy" id="2200892"/>
    <lineage>
        <taxon>Bacteria</taxon>
        <taxon>Pseudomonadati</taxon>
        <taxon>Pseudomonadota</taxon>
        <taxon>Alphaproteobacteria</taxon>
        <taxon>Rhodobacterales</taxon>
        <taxon>Paracoccaceae</taxon>
        <taxon>Litorivita</taxon>
    </lineage>
</organism>
<evidence type="ECO:0000313" key="9">
    <source>
        <dbReference type="Proteomes" id="UP000248012"/>
    </source>
</evidence>
<feature type="domain" description="Thioredoxin" evidence="7">
    <location>
        <begin position="36"/>
        <end position="225"/>
    </location>
</feature>
<evidence type="ECO:0000313" key="8">
    <source>
        <dbReference type="EMBL" id="PYC47660.1"/>
    </source>
</evidence>
<dbReference type="PROSITE" id="PS51352">
    <property type="entry name" value="THIOREDOXIN_2"/>
    <property type="match status" value="1"/>
</dbReference>
<sequence length="226" mass="24134">MNRRTMMVGAASAAIVAGLGGWIGFAGRGAGTPPNPLGAANAADDTAEIDTSGIKEMTLGDPNAPITVIEYASFTCPHCASFHEDVLKPFKAEYVDTGKVYFIYRDVYFDRFGLWASMLARCGDGMRFFGVADLLYAQQKQWLGGGDPVSIANALRKIGAIAGLDEDTVTQCLEDGDKAQALVAWYQKNGTADDITGTPTLIIDGEKQANMSYGELKTLIDSKLSD</sequence>
<comment type="function">
    <text evidence="1">May be required for disulfide bond formation in some proteins.</text>
</comment>
<keyword evidence="6" id="KW-0676">Redox-active center</keyword>
<dbReference type="Proteomes" id="UP000248012">
    <property type="component" value="Unassembled WGS sequence"/>
</dbReference>
<accession>A0A2V4ND25</accession>
<dbReference type="PANTHER" id="PTHR13887">
    <property type="entry name" value="GLUTATHIONE S-TRANSFERASE KAPPA"/>
    <property type="match status" value="1"/>
</dbReference>
<evidence type="ECO:0000256" key="5">
    <source>
        <dbReference type="ARBA" id="ARBA00023157"/>
    </source>
</evidence>
<dbReference type="GO" id="GO:0016491">
    <property type="term" value="F:oxidoreductase activity"/>
    <property type="evidence" value="ECO:0007669"/>
    <property type="project" value="UniProtKB-KW"/>
</dbReference>
<name>A0A2V4ND25_9RHOB</name>
<dbReference type="Pfam" id="PF13462">
    <property type="entry name" value="Thioredoxin_4"/>
    <property type="match status" value="1"/>
</dbReference>
<gene>
    <name evidence="8" type="ORF">DI396_09495</name>
</gene>
<dbReference type="InterPro" id="IPR013766">
    <property type="entry name" value="Thioredoxin_domain"/>
</dbReference>
<reference evidence="8 9" key="1">
    <citation type="submission" date="2018-05" db="EMBL/GenBank/DDBJ databases">
        <title>Oceanovita maritima gen. nov., sp. nov., a marine bacterium in the family Rhodobacteraceae isolated from surface seawater of Lundu port Xiamen, China.</title>
        <authorList>
            <person name="Hetharua B.H."/>
            <person name="Min D."/>
            <person name="Liao H."/>
            <person name="Tian Y."/>
        </authorList>
    </citation>
    <scope>NUCLEOTIDE SEQUENCE [LARGE SCALE GENOMIC DNA]</scope>
    <source>
        <strain evidence="8 9">FSX-11</strain>
    </source>
</reference>